<evidence type="ECO:0000256" key="3">
    <source>
        <dbReference type="ARBA" id="ARBA00022692"/>
    </source>
</evidence>
<feature type="domain" description="PKD" evidence="14">
    <location>
        <begin position="1092"/>
        <end position="1180"/>
    </location>
</feature>
<dbReference type="HOGENOM" id="CLU_236303_0_0_11"/>
<evidence type="ECO:0000256" key="1">
    <source>
        <dbReference type="ARBA" id="ARBA00004141"/>
    </source>
</evidence>
<keyword evidence="10" id="KW-0326">Glycosidase</keyword>
<evidence type="ECO:0000313" key="16">
    <source>
        <dbReference type="EMBL" id="ACV80743.1"/>
    </source>
</evidence>
<evidence type="ECO:0000259" key="15">
    <source>
        <dbReference type="PROSITE" id="PS50853"/>
    </source>
</evidence>
<feature type="domain" description="PKD" evidence="14">
    <location>
        <begin position="1012"/>
        <end position="1092"/>
    </location>
</feature>
<dbReference type="PANTHER" id="PTHR46730:SF4">
    <property type="entry name" value="POLYCYSTIC KIDNEY DISEASE PROTEIN 1-LIKE 1"/>
    <property type="match status" value="1"/>
</dbReference>
<evidence type="ECO:0000256" key="7">
    <source>
        <dbReference type="ARBA" id="ARBA00023136"/>
    </source>
</evidence>
<reference evidence="16 17" key="2">
    <citation type="journal article" date="2010" name="Stand. Genomic Sci.">
        <title>Complete genome sequence of Nakamurella multipartita type strain (Y-104).</title>
        <authorList>
            <person name="Tice H."/>
            <person name="Mayilraj S."/>
            <person name="Sims D."/>
            <person name="Lapidus A."/>
            <person name="Nolan M."/>
            <person name="Lucas S."/>
            <person name="Glavina Del Rio T."/>
            <person name="Copeland A."/>
            <person name="Cheng J.F."/>
            <person name="Meincke L."/>
            <person name="Bruce D."/>
            <person name="Goodwin L."/>
            <person name="Pitluck S."/>
            <person name="Ivanova N."/>
            <person name="Mavromatis K."/>
            <person name="Ovchinnikova G."/>
            <person name="Pati A."/>
            <person name="Chen A."/>
            <person name="Palaniappan K."/>
            <person name="Land M."/>
            <person name="Hauser L."/>
            <person name="Chang Y.J."/>
            <person name="Jeffries C.D."/>
            <person name="Detter J.C."/>
            <person name="Brettin T."/>
            <person name="Rohde M."/>
            <person name="Goker M."/>
            <person name="Bristow J."/>
            <person name="Eisen J.A."/>
            <person name="Markowitz V."/>
            <person name="Hugenholtz P."/>
            <person name="Kyrpides N.C."/>
            <person name="Klenk H.P."/>
            <person name="Chen F."/>
        </authorList>
    </citation>
    <scope>NUCLEOTIDE SEQUENCE [LARGE SCALE GENOMIC DNA]</scope>
    <source>
        <strain evidence="17">ATCC 700099 / DSM 44233 / CIP 104796 / JCM 9543 / NBRC 105858 / Y-104</strain>
    </source>
</reference>
<evidence type="ECO:0000256" key="2">
    <source>
        <dbReference type="ARBA" id="ARBA00004316"/>
    </source>
</evidence>
<dbReference type="PROSITE" id="PS50853">
    <property type="entry name" value="FN3"/>
    <property type="match status" value="1"/>
</dbReference>
<proteinExistence type="predicted"/>
<feature type="chain" id="PRO_5038958542" evidence="13">
    <location>
        <begin position="32"/>
        <end position="1565"/>
    </location>
</feature>
<reference evidence="17" key="1">
    <citation type="submission" date="2009-09" db="EMBL/GenBank/DDBJ databases">
        <title>The complete genome of Nakamurella multipartita DSM 44233.</title>
        <authorList>
            <consortium name="US DOE Joint Genome Institute (JGI-PGF)"/>
            <person name="Lucas S."/>
            <person name="Copeland A."/>
            <person name="Lapidus A."/>
            <person name="Glavina del Rio T."/>
            <person name="Dalin E."/>
            <person name="Tice H."/>
            <person name="Bruce D."/>
            <person name="Goodwin L."/>
            <person name="Pitluck S."/>
            <person name="Kyrpides N."/>
            <person name="Mavromatis K."/>
            <person name="Ivanova N."/>
            <person name="Ovchinnikova G."/>
            <person name="Sims D."/>
            <person name="Meincke L."/>
            <person name="Brettin T."/>
            <person name="Detter J.C."/>
            <person name="Han C."/>
            <person name="Larimer F."/>
            <person name="Land M."/>
            <person name="Hauser L."/>
            <person name="Markowitz V."/>
            <person name="Cheng J.-F."/>
            <person name="Hugenholtz P."/>
            <person name="Woyke T."/>
            <person name="Wu D."/>
            <person name="Klenk H.-P."/>
            <person name="Eisen J.A."/>
        </authorList>
    </citation>
    <scope>NUCLEOTIDE SEQUENCE [LARGE SCALE GENOMIC DNA]</scope>
    <source>
        <strain evidence="17">ATCC 700099 / DSM 44233 / CIP 104796 / JCM 9543 / NBRC 105858 / Y-104</strain>
    </source>
</reference>
<evidence type="ECO:0000256" key="4">
    <source>
        <dbReference type="ARBA" id="ARBA00022729"/>
    </source>
</evidence>
<dbReference type="InterPro" id="IPR001791">
    <property type="entry name" value="Laminin_G"/>
</dbReference>
<keyword evidence="9" id="KW-0966">Cell projection</keyword>
<evidence type="ECO:0000256" key="9">
    <source>
        <dbReference type="ARBA" id="ARBA00023273"/>
    </source>
</evidence>
<dbReference type="InterPro" id="IPR022409">
    <property type="entry name" value="PKD/Chitinase_dom"/>
</dbReference>
<evidence type="ECO:0000256" key="12">
    <source>
        <dbReference type="SAM" id="MobiDB-lite"/>
    </source>
</evidence>
<dbReference type="Gene3D" id="2.60.40.10">
    <property type="entry name" value="Immunoglobulins"/>
    <property type="match status" value="5"/>
</dbReference>
<gene>
    <name evidence="16" type="ordered locus">Namu_4457</name>
</gene>
<dbReference type="SUPFAM" id="SSF49299">
    <property type="entry name" value="PKD domain"/>
    <property type="match status" value="4"/>
</dbReference>
<feature type="signal peptide" evidence="13">
    <location>
        <begin position="1"/>
        <end position="31"/>
    </location>
</feature>
<keyword evidence="5" id="KW-0677">Repeat</keyword>
<dbReference type="InterPro" id="IPR013320">
    <property type="entry name" value="ConA-like_dom_sf"/>
</dbReference>
<dbReference type="GO" id="GO:0042995">
    <property type="term" value="C:cell projection"/>
    <property type="evidence" value="ECO:0007669"/>
    <property type="project" value="UniProtKB-SubCell"/>
</dbReference>
<dbReference type="SUPFAM" id="SSF49899">
    <property type="entry name" value="Concanavalin A-like lectins/glucanases"/>
    <property type="match status" value="2"/>
</dbReference>
<dbReference type="CDD" id="cd00110">
    <property type="entry name" value="LamG"/>
    <property type="match status" value="1"/>
</dbReference>
<dbReference type="EMBL" id="CP001737">
    <property type="protein sequence ID" value="ACV80743.1"/>
    <property type="molecule type" value="Genomic_DNA"/>
</dbReference>
<dbReference type="InterPro" id="IPR013783">
    <property type="entry name" value="Ig-like_fold"/>
</dbReference>
<dbReference type="InterPro" id="IPR000601">
    <property type="entry name" value="PKD_dom"/>
</dbReference>
<feature type="region of interest" description="Disordered" evidence="12">
    <location>
        <begin position="1167"/>
        <end position="1192"/>
    </location>
</feature>
<protein>
    <submittedName>
        <fullName evidence="16">PKD domain containing protein</fullName>
    </submittedName>
</protein>
<dbReference type="SMART" id="SM00560">
    <property type="entry name" value="LamGL"/>
    <property type="match status" value="2"/>
</dbReference>
<dbReference type="CDD" id="cd00146">
    <property type="entry name" value="PKD"/>
    <property type="match status" value="4"/>
</dbReference>
<keyword evidence="7" id="KW-0472">Membrane</keyword>
<dbReference type="PROSITE" id="PS50093">
    <property type="entry name" value="PKD"/>
    <property type="match status" value="4"/>
</dbReference>
<dbReference type="GO" id="GO:0016798">
    <property type="term" value="F:hydrolase activity, acting on glycosyl bonds"/>
    <property type="evidence" value="ECO:0007669"/>
    <property type="project" value="UniProtKB-KW"/>
</dbReference>
<evidence type="ECO:0000256" key="10">
    <source>
        <dbReference type="ARBA" id="ARBA00023295"/>
    </source>
</evidence>
<dbReference type="InterPro" id="IPR024982">
    <property type="entry name" value="Rax2-like_C"/>
</dbReference>
<evidence type="ECO:0000313" key="17">
    <source>
        <dbReference type="Proteomes" id="UP000002218"/>
    </source>
</evidence>
<sequence precursor="true">MSKRLTALAATAAMVAGGLVGTVVLAPSAAADTPNVVNPTSSTVSADALPTVQIDGVAWDQTVVGNTVYVAGQFTNARPAGAAPGTNQTSRNNLLAYDVTTGNLVTSFNPSLNAQAKTVAVSPDGKRLYVGGTFTQVGGVNRYRIAAFDTATGQLISNFSPAIDATVNSIVATNTTVYVAGTFSKVGATARPRLAAFNASNGALLSWAPTADATARALVLSPDGQSIIVGGSFANVNGSPAYGLAKIDATTGALIPWATNTVVRNAGANAGIYSLTTDGTSIYGTGYAFGPGGNLEGTFKADPASGAVQWIEDCHGDTYDAWVGNGNVYTVSHAHYCGNIGGFPQSDPWSVNMRHALAFTTSANTTIGHDPLGYYDWYGNPAPAMINWFPDLAVGSFTGQTQAAWTVAGNGSYVVLGGEFPSVNGTAQQGLVRFAVRSIASNKSGPQYAASQINPTVVAVAGAARVSWQANTDRDDKSLTYTLTRDGQTVFTTTADSTFWDRPGMGYLDKGLTPGQSYKYRLKVSDPNGNTVQSENVTFTATAGAGPTAYTQRVLADGASTYWPLNEADGTTIYDNAGFTDAAASGTLTRGVAGAVAGDTSTTFGNAVTASTANAVNAPNTFTAQAWIKTTTTSGGKILGFGNKQTGGSTSYDRHIYMDNAGRIFFGVYPGSVAIVNSDAGYNDGQWHQVTASLGAGGMKLFIDGRLVGSRTDVTTGQPFSGYWRLGGDNIGGWPNQPASSSFNGTIDEVALYPTELTRAVIDAQWVASGRTSTFPAAPADPYGAAVYNDGAQLYWRLGESTGTTAADSSSNGDQTGSYQGGFTRGVAGALAGVANTATTYNGSDGATVGTRSFVNPTNYSEEAWFKTTTTSGGKIIGFGSSNSGRSSNYDRHVYMEADGRLTFGTWTGVANTISTTKTLNDGKWHQVVATQSSTDGMKLYVDGQLIGTNPQTAAQAYTGYWRVGGDSSWNSGSGFFAGSIDEASVYGTVLTAGQVSTHFNRGTGVVTNQPPTAAFTSTTSGLTANVDASGSTDSDGTIASYAWDFGDGATGTGATASHAYATGGTKTVTLTVTDNKGATAQVSHTLSVTSPNQAPVASFTATAVHLAVTVDASGSSDPDGTVASYAWDFGDGATATGPTGSHTYATAGTKTVTLTVTDDKGVSSTLSQPVQVTAPPPNVRPTAGFTSTTDGLTANLSSTSTDSDGTVVAWSWDFGDSTPAITTENATHTYATAGTRQVTLTVTDNNGATATVTRDVTVTAPPPANQPPTADFTTAVDGLTASITSISTDPDGTVAAYAWNFGDNSTDIVSTPTASHTFATAGTYQVTLTVTDNSGATATVTKPVTVTSPAPTSLAADAFGRTISNAWGTADNGGAWTVSGGAANFSVSGGSGKVKLTAPGVGPSATLGALSSADVNLTMDVSLDKPATGGGVYVSESVRRVGNSEYRTTSKFLASGAVQLQLVKVVGGVSTNLQTVTVPGLTYAAGDVVTVRFQVTGTSTVSLKGKLWKAGTTEPAAWQVSATDATSPLVAAGGVALYPYLSGTATNAPVVVGFDNLMVSAVQQ</sequence>
<dbReference type="Pfam" id="PF18911">
    <property type="entry name" value="PKD_4"/>
    <property type="match status" value="4"/>
</dbReference>
<dbReference type="GO" id="GO:0005261">
    <property type="term" value="F:monoatomic cation channel activity"/>
    <property type="evidence" value="ECO:0007669"/>
    <property type="project" value="TreeGrafter"/>
</dbReference>
<name>C8XKT6_NAKMY</name>
<dbReference type="Pfam" id="PF12768">
    <property type="entry name" value="Rax2"/>
    <property type="match status" value="1"/>
</dbReference>
<keyword evidence="3" id="KW-0812">Transmembrane</keyword>
<keyword evidence="8" id="KW-1015">Disulfide bond</keyword>
<feature type="domain" description="PKD" evidence="14">
    <location>
        <begin position="1268"/>
        <end position="1354"/>
    </location>
</feature>
<dbReference type="SMART" id="SM00089">
    <property type="entry name" value="PKD"/>
    <property type="match status" value="4"/>
</dbReference>
<dbReference type="Gene3D" id="2.60.120.200">
    <property type="match status" value="2"/>
</dbReference>
<dbReference type="Pfam" id="PF13385">
    <property type="entry name" value="Laminin_G_3"/>
    <property type="match status" value="2"/>
</dbReference>
<dbReference type="Proteomes" id="UP000002218">
    <property type="component" value="Chromosome"/>
</dbReference>
<evidence type="ECO:0000256" key="8">
    <source>
        <dbReference type="ARBA" id="ARBA00023157"/>
    </source>
</evidence>
<dbReference type="InParanoid" id="C8XKT6"/>
<evidence type="ECO:0000256" key="5">
    <source>
        <dbReference type="ARBA" id="ARBA00022737"/>
    </source>
</evidence>
<dbReference type="GO" id="GO:0005886">
    <property type="term" value="C:plasma membrane"/>
    <property type="evidence" value="ECO:0007669"/>
    <property type="project" value="TreeGrafter"/>
</dbReference>
<keyword evidence="10" id="KW-0378">Hydrolase</keyword>
<dbReference type="RefSeq" id="WP_015749565.1">
    <property type="nucleotide sequence ID" value="NC_013235.1"/>
</dbReference>
<dbReference type="eggNOG" id="COG3291">
    <property type="taxonomic scope" value="Bacteria"/>
</dbReference>
<dbReference type="InterPro" id="IPR006311">
    <property type="entry name" value="TAT_signal"/>
</dbReference>
<dbReference type="OrthoDB" id="9802683at2"/>
<dbReference type="SUPFAM" id="SSF49265">
    <property type="entry name" value="Fibronectin type III"/>
    <property type="match status" value="1"/>
</dbReference>
<dbReference type="GO" id="GO:0006816">
    <property type="term" value="P:calcium ion transport"/>
    <property type="evidence" value="ECO:0007669"/>
    <property type="project" value="TreeGrafter"/>
</dbReference>
<organism evidence="16 17">
    <name type="scientific">Nakamurella multipartita (strain ATCC 700099 / DSM 44233 / CIP 104796 / JCM 9543 / NBRC 105858 / Y-104)</name>
    <name type="common">Microsphaera multipartita</name>
    <dbReference type="NCBI Taxonomy" id="479431"/>
    <lineage>
        <taxon>Bacteria</taxon>
        <taxon>Bacillati</taxon>
        <taxon>Actinomycetota</taxon>
        <taxon>Actinomycetes</taxon>
        <taxon>Nakamurellales</taxon>
        <taxon>Nakamurellaceae</taxon>
        <taxon>Nakamurella</taxon>
    </lineage>
</organism>
<comment type="subcellular location">
    <subcellularLocation>
        <location evidence="2">Cell projection</location>
    </subcellularLocation>
    <subcellularLocation>
        <location evidence="1">Membrane</location>
        <topology evidence="1">Multi-pass membrane protein</topology>
    </subcellularLocation>
</comment>
<dbReference type="InterPro" id="IPR003961">
    <property type="entry name" value="FN3_dom"/>
</dbReference>
<feature type="domain" description="Fibronectin type-III" evidence="15">
    <location>
        <begin position="449"/>
        <end position="545"/>
    </location>
</feature>
<dbReference type="KEGG" id="nml:Namu_4457"/>
<keyword evidence="6" id="KW-1133">Transmembrane helix</keyword>
<dbReference type="InterPro" id="IPR035986">
    <property type="entry name" value="PKD_dom_sf"/>
</dbReference>
<keyword evidence="11" id="KW-0119">Carbohydrate metabolism</keyword>
<feature type="domain" description="PKD" evidence="14">
    <location>
        <begin position="1178"/>
        <end position="1266"/>
    </location>
</feature>
<dbReference type="SUPFAM" id="SSF63825">
    <property type="entry name" value="YWTD domain"/>
    <property type="match status" value="1"/>
</dbReference>
<dbReference type="InterPro" id="IPR006558">
    <property type="entry name" value="LamG-like"/>
</dbReference>
<keyword evidence="17" id="KW-1185">Reference proteome</keyword>
<keyword evidence="4 13" id="KW-0732">Signal</keyword>
<dbReference type="PROSITE" id="PS51318">
    <property type="entry name" value="TAT"/>
    <property type="match status" value="1"/>
</dbReference>
<dbReference type="STRING" id="479431.Namu_4457"/>
<evidence type="ECO:0000256" key="6">
    <source>
        <dbReference type="ARBA" id="ARBA00022989"/>
    </source>
</evidence>
<dbReference type="PANTHER" id="PTHR46730">
    <property type="entry name" value="POLYCYSTIN-1"/>
    <property type="match status" value="1"/>
</dbReference>
<evidence type="ECO:0000256" key="11">
    <source>
        <dbReference type="ARBA" id="ARBA00023326"/>
    </source>
</evidence>
<accession>C8XKT6</accession>
<dbReference type="InterPro" id="IPR036116">
    <property type="entry name" value="FN3_sf"/>
</dbReference>
<evidence type="ECO:0000256" key="13">
    <source>
        <dbReference type="SAM" id="SignalP"/>
    </source>
</evidence>
<dbReference type="GO" id="GO:0000272">
    <property type="term" value="P:polysaccharide catabolic process"/>
    <property type="evidence" value="ECO:0007669"/>
    <property type="project" value="UniProtKB-KW"/>
</dbReference>
<evidence type="ECO:0000259" key="14">
    <source>
        <dbReference type="PROSITE" id="PS50093"/>
    </source>
</evidence>
<keyword evidence="11" id="KW-0624">Polysaccharide degradation</keyword>